<accession>A0A225NLQ2</accession>
<comment type="caution">
    <text evidence="2">The sequence shown here is derived from an EMBL/GenBank/DDBJ whole genome shotgun (WGS) entry which is preliminary data.</text>
</comment>
<reference evidence="2 3" key="1">
    <citation type="submission" date="2013-04" db="EMBL/GenBank/DDBJ databases">
        <title>Oceanicola sp. 22II1-22F33 Genome Sequencing.</title>
        <authorList>
            <person name="Lai Q."/>
            <person name="Li G."/>
            <person name="Shao Z."/>
        </authorList>
    </citation>
    <scope>NUCLEOTIDE SEQUENCE [LARGE SCALE GENOMIC DNA]</scope>
    <source>
        <strain evidence="2 3">22II1-22F33</strain>
    </source>
</reference>
<dbReference type="PANTHER" id="PTHR35813">
    <property type="entry name" value="INNER MEMBRANE PROTEIN YBAN"/>
    <property type="match status" value="1"/>
</dbReference>
<keyword evidence="1" id="KW-1133">Transmembrane helix</keyword>
<dbReference type="AlphaFoldDB" id="A0A225NLQ2"/>
<dbReference type="InterPro" id="IPR007401">
    <property type="entry name" value="DUF454"/>
</dbReference>
<keyword evidence="1" id="KW-0472">Membrane</keyword>
<feature type="transmembrane region" description="Helical" evidence="1">
    <location>
        <begin position="82"/>
        <end position="100"/>
    </location>
</feature>
<feature type="transmembrane region" description="Helical" evidence="1">
    <location>
        <begin position="13"/>
        <end position="35"/>
    </location>
</feature>
<sequence length="129" mass="13667">MALPENGYGPARILWFCLGSISLALGAIGAVLPILPTTPFVILSAFAYGKSSPRLEQWLKDSPTFGPMIADWRAHGAIAPRYKRLAVGMMAAAFLLSLVLGVSGKVLIIQALCLSDAAAYVLSRPNGPR</sequence>
<dbReference type="Proteomes" id="UP000215377">
    <property type="component" value="Unassembled WGS sequence"/>
</dbReference>
<keyword evidence="3" id="KW-1185">Reference proteome</keyword>
<organism evidence="2 3">
    <name type="scientific">Marinibacterium profundimaris</name>
    <dbReference type="NCBI Taxonomy" id="1679460"/>
    <lineage>
        <taxon>Bacteria</taxon>
        <taxon>Pseudomonadati</taxon>
        <taxon>Pseudomonadota</taxon>
        <taxon>Alphaproteobacteria</taxon>
        <taxon>Rhodobacterales</taxon>
        <taxon>Paracoccaceae</taxon>
        <taxon>Marinibacterium</taxon>
    </lineage>
</organism>
<evidence type="ECO:0000256" key="1">
    <source>
        <dbReference type="SAM" id="Phobius"/>
    </source>
</evidence>
<evidence type="ECO:0000313" key="3">
    <source>
        <dbReference type="Proteomes" id="UP000215377"/>
    </source>
</evidence>
<dbReference type="Pfam" id="PF04304">
    <property type="entry name" value="DUF454"/>
    <property type="match status" value="1"/>
</dbReference>
<dbReference type="RefSeq" id="WP_088651617.1">
    <property type="nucleotide sequence ID" value="NZ_AQQR01000010.1"/>
</dbReference>
<dbReference type="EMBL" id="AQQR01000010">
    <property type="protein sequence ID" value="OWU71058.1"/>
    <property type="molecule type" value="Genomic_DNA"/>
</dbReference>
<dbReference type="GO" id="GO:0005886">
    <property type="term" value="C:plasma membrane"/>
    <property type="evidence" value="ECO:0007669"/>
    <property type="project" value="TreeGrafter"/>
</dbReference>
<dbReference type="PANTHER" id="PTHR35813:SF1">
    <property type="entry name" value="INNER MEMBRANE PROTEIN YBAN"/>
    <property type="match status" value="1"/>
</dbReference>
<evidence type="ECO:0000313" key="2">
    <source>
        <dbReference type="EMBL" id="OWU71058.1"/>
    </source>
</evidence>
<proteinExistence type="predicted"/>
<gene>
    <name evidence="2" type="ORF">ATO3_19465</name>
</gene>
<dbReference type="OrthoDB" id="9816293at2"/>
<dbReference type="PIRSF" id="PIRSF016789">
    <property type="entry name" value="DUF454"/>
    <property type="match status" value="1"/>
</dbReference>
<protein>
    <recommendedName>
        <fullName evidence="4">Inner membrane protein YbaN</fullName>
    </recommendedName>
</protein>
<evidence type="ECO:0008006" key="4">
    <source>
        <dbReference type="Google" id="ProtNLM"/>
    </source>
</evidence>
<name>A0A225NLQ2_9RHOB</name>
<keyword evidence="1" id="KW-0812">Transmembrane</keyword>